<dbReference type="Proteomes" id="UP000585437">
    <property type="component" value="Unassembled WGS sequence"/>
</dbReference>
<dbReference type="Pfam" id="PF04355">
    <property type="entry name" value="BamE"/>
    <property type="match status" value="1"/>
</dbReference>
<evidence type="ECO:0000256" key="3">
    <source>
        <dbReference type="ARBA" id="ARBA00023237"/>
    </source>
</evidence>
<evidence type="ECO:0000313" key="6">
    <source>
        <dbReference type="Proteomes" id="UP000585437"/>
    </source>
</evidence>
<evidence type="ECO:0000313" key="5">
    <source>
        <dbReference type="EMBL" id="MBB6509281.1"/>
    </source>
</evidence>
<dbReference type="PANTHER" id="PTHR37482:SF1">
    <property type="entry name" value="OUTER MEMBRANE PROTEIN ASSEMBLY FACTOR BAME"/>
    <property type="match status" value="1"/>
</dbReference>
<comment type="caution">
    <text evidence="5">The sequence shown here is derived from an EMBL/GenBank/DDBJ whole genome shotgun (WGS) entry which is preliminary data.</text>
</comment>
<evidence type="ECO:0000259" key="4">
    <source>
        <dbReference type="Pfam" id="PF04355"/>
    </source>
</evidence>
<dbReference type="Gene3D" id="3.30.1450.10">
    <property type="match status" value="1"/>
</dbReference>
<name>A0A7X0MSE4_9HYPH</name>
<proteinExistence type="predicted"/>
<dbReference type="GO" id="GO:0030674">
    <property type="term" value="F:protein-macromolecule adaptor activity"/>
    <property type="evidence" value="ECO:0007669"/>
    <property type="project" value="TreeGrafter"/>
</dbReference>
<dbReference type="AlphaFoldDB" id="A0A7X0MSE4"/>
<feature type="domain" description="Outer membrane protein assembly factor BamE" evidence="4">
    <location>
        <begin position="60"/>
        <end position="134"/>
    </location>
</feature>
<organism evidence="5 6">
    <name type="scientific">Rhizobium soli</name>
    <dbReference type="NCBI Taxonomy" id="424798"/>
    <lineage>
        <taxon>Bacteria</taxon>
        <taxon>Pseudomonadati</taxon>
        <taxon>Pseudomonadota</taxon>
        <taxon>Alphaproteobacteria</taxon>
        <taxon>Hyphomicrobiales</taxon>
        <taxon>Rhizobiaceae</taxon>
        <taxon>Rhizobium/Agrobacterium group</taxon>
        <taxon>Rhizobium</taxon>
    </lineage>
</organism>
<keyword evidence="6" id="KW-1185">Reference proteome</keyword>
<reference evidence="5 6" key="1">
    <citation type="submission" date="2020-08" db="EMBL/GenBank/DDBJ databases">
        <title>The Agave Microbiome: Exploring the role of microbial communities in plant adaptations to desert environments.</title>
        <authorList>
            <person name="Partida-Martinez L.P."/>
        </authorList>
    </citation>
    <scope>NUCLEOTIDE SEQUENCE [LARGE SCALE GENOMIC DNA]</scope>
    <source>
        <strain evidence="5 6">AS3.12</strain>
    </source>
</reference>
<gene>
    <name evidence="5" type="ORF">F4695_002638</name>
</gene>
<dbReference type="PANTHER" id="PTHR37482">
    <property type="entry name" value="OUTER MEMBRANE PROTEIN ASSEMBLY FACTOR BAME"/>
    <property type="match status" value="1"/>
</dbReference>
<keyword evidence="3" id="KW-0998">Cell outer membrane</keyword>
<evidence type="ECO:0000256" key="1">
    <source>
        <dbReference type="ARBA" id="ARBA00022729"/>
    </source>
</evidence>
<keyword evidence="5" id="KW-0449">Lipoprotein</keyword>
<dbReference type="InterPro" id="IPR026592">
    <property type="entry name" value="BamE"/>
</dbReference>
<dbReference type="GO" id="GO:0051205">
    <property type="term" value="P:protein insertion into membrane"/>
    <property type="evidence" value="ECO:0007669"/>
    <property type="project" value="TreeGrafter"/>
</dbReference>
<dbReference type="GO" id="GO:1990063">
    <property type="term" value="C:Bam protein complex"/>
    <property type="evidence" value="ECO:0007669"/>
    <property type="project" value="TreeGrafter"/>
</dbReference>
<keyword evidence="1" id="KW-0732">Signal</keyword>
<evidence type="ECO:0000256" key="2">
    <source>
        <dbReference type="ARBA" id="ARBA00023136"/>
    </source>
</evidence>
<accession>A0A7X0MSE4</accession>
<dbReference type="GO" id="GO:0043165">
    <property type="term" value="P:Gram-negative-bacterium-type cell outer membrane assembly"/>
    <property type="evidence" value="ECO:0007669"/>
    <property type="project" value="TreeGrafter"/>
</dbReference>
<dbReference type="InterPro" id="IPR037873">
    <property type="entry name" value="BamE-like"/>
</dbReference>
<keyword evidence="2" id="KW-0472">Membrane</keyword>
<dbReference type="EMBL" id="JACHBU010000004">
    <property type="protein sequence ID" value="MBB6509281.1"/>
    <property type="molecule type" value="Genomic_DNA"/>
</dbReference>
<protein>
    <submittedName>
        <fullName evidence="5">Outer membrane protein assembly factor BamE (Lipoprotein component of BamABCDE complex)</fullName>
    </submittedName>
</protein>
<sequence length="190" mass="20677">MSSRVTGFRRHIDMWGIPLKKRVFGYEMKALSKTAAALVVASIAVSGCTSMEIGDTMYNGYVVDQQSLNLIPVGSSREQVILTMGTPSTTATFDTEVFYYISQKRHRRAAFMKPQIVEQSVLAIYFDKNGVVAQRANYALQDGKVFDTISRTTPTGGRDLTFLQQLLSGGSGAASGGAGQIRNMLQSMGN</sequence>
<dbReference type="InterPro" id="IPR007450">
    <property type="entry name" value="BamE_dom"/>
</dbReference>